<dbReference type="Proteomes" id="UP000092504">
    <property type="component" value="Unassembled WGS sequence"/>
</dbReference>
<organism evidence="2 3">
    <name type="scientific">Halomonas elongata</name>
    <dbReference type="NCBI Taxonomy" id="2746"/>
    <lineage>
        <taxon>Bacteria</taxon>
        <taxon>Pseudomonadati</taxon>
        <taxon>Pseudomonadota</taxon>
        <taxon>Gammaproteobacteria</taxon>
        <taxon>Oceanospirillales</taxon>
        <taxon>Halomonadaceae</taxon>
        <taxon>Halomonas</taxon>
    </lineage>
</organism>
<evidence type="ECO:0000313" key="2">
    <source>
        <dbReference type="EMBL" id="OBX36947.1"/>
    </source>
</evidence>
<proteinExistence type="predicted"/>
<evidence type="ECO:0000313" key="3">
    <source>
        <dbReference type="Proteomes" id="UP000092504"/>
    </source>
</evidence>
<accession>A0A1B8P3Y6</accession>
<dbReference type="EMBL" id="MAJD01000001">
    <property type="protein sequence ID" value="OBX36947.1"/>
    <property type="molecule type" value="Genomic_DNA"/>
</dbReference>
<gene>
    <name evidence="2" type="ORF">A8U91_01295</name>
</gene>
<comment type="caution">
    <text evidence="2">The sequence shown here is derived from an EMBL/GenBank/DDBJ whole genome shotgun (WGS) entry which is preliminary data.</text>
</comment>
<protein>
    <submittedName>
        <fullName evidence="2">Uncharacterized protein</fullName>
    </submittedName>
</protein>
<sequence length="138" mass="15325">MSLVSEATQLIGFIRKTSKEAAIQEAVNDLQIKIGDLAQERIELIDTVSDLKAKIAELEEAAAEAERQKAKLDQYKPGTLPGNVPCYIHQDEKDAYSASKRYCPQCYESGRLHQLSGIADMHMVAVNCAQCRWSGTHM</sequence>
<name>A0A1B8P3Y6_HALEL</name>
<dbReference type="AlphaFoldDB" id="A0A1B8P3Y6"/>
<dbReference type="PATRIC" id="fig|2746.7.peg.1336"/>
<keyword evidence="1" id="KW-0175">Coiled coil</keyword>
<evidence type="ECO:0000256" key="1">
    <source>
        <dbReference type="SAM" id="Coils"/>
    </source>
</evidence>
<feature type="coiled-coil region" evidence="1">
    <location>
        <begin position="41"/>
        <end position="75"/>
    </location>
</feature>
<reference evidence="2 3" key="1">
    <citation type="submission" date="2016-06" db="EMBL/GenBank/DDBJ databases">
        <title>Genome sequence of halotolerant plant growth promoting strain of Halomonas elongata HEK1 isolated from salterns of Rann of Kutch, Gujarat, India.</title>
        <authorList>
            <person name="Gaba S."/>
            <person name="Singh R.N."/>
            <person name="Abrol S."/>
            <person name="Kaushik R."/>
            <person name="Saxena A.K."/>
        </authorList>
    </citation>
    <scope>NUCLEOTIDE SEQUENCE [LARGE SCALE GENOMIC DNA]</scope>
    <source>
        <strain evidence="2 3">HEK1</strain>
    </source>
</reference>